<keyword evidence="1" id="KW-0472">Membrane</keyword>
<reference evidence="3 4" key="1">
    <citation type="submission" date="2020-08" db="EMBL/GenBank/DDBJ databases">
        <title>Genomic Encyclopedia of Type Strains, Phase IV (KMG-V): Genome sequencing to study the core and pangenomes of soil and plant-associated prokaryotes.</title>
        <authorList>
            <person name="Whitman W."/>
        </authorList>
    </citation>
    <scope>NUCLEOTIDE SEQUENCE [LARGE SCALE GENOMIC DNA]</scope>
    <source>
        <strain evidence="3 4">X5P3</strain>
    </source>
</reference>
<evidence type="ECO:0000256" key="1">
    <source>
        <dbReference type="SAM" id="Phobius"/>
    </source>
</evidence>
<dbReference type="Proteomes" id="UP000584867">
    <property type="component" value="Unassembled WGS sequence"/>
</dbReference>
<dbReference type="EMBL" id="JACHIO010000007">
    <property type="protein sequence ID" value="MBB5063641.1"/>
    <property type="molecule type" value="Genomic_DNA"/>
</dbReference>
<feature type="domain" description="DUF4832" evidence="2">
    <location>
        <begin position="305"/>
        <end position="444"/>
    </location>
</feature>
<sequence>MRGLQSSKRRPLWEVAAVLLVAFAANSFVGFTQEVTTVVRPVETHEILINPGMGIQTFQRYNGDSLNPGVTWSEEGPVGPLKSEAKKPDFPGASVAYVRWHWATLEPAQGKVRWEIIDLALAEARRHGQRLAIRLMPYDPKHPLPKWYRESGARRANSNDGNIWEPDFSDPLYFKYWSALINEAGRRYDGHPDLESVDISTVGYWGEGWSSYMPEFPIQKKLIDIYFKAFHKTQLLMNFDEPEALVYGTSHGAGWRFDCLGDMKEHEPEMLDQYPEEIAETGIQDVWRSAPISMETCGVPESWFRNGWDAHYILSEALRWHVSTINVKSSAIPQLWRKEFEDLERKMGYRFVLRRGEWQTQARAGEALHLKTWWVNEGVAPVYRPFVLAFRLSSPNQSRVIRTDAEVRKWIPGDAVFEDPVFVPSDLPAGEYQISVALLDPVTFLPAIQLAIEGRGIDGWYSLGKIRISDGY</sequence>
<keyword evidence="1" id="KW-0812">Transmembrane</keyword>
<evidence type="ECO:0000313" key="4">
    <source>
        <dbReference type="Proteomes" id="UP000584867"/>
    </source>
</evidence>
<dbReference type="RefSeq" id="WP_184254979.1">
    <property type="nucleotide sequence ID" value="NZ_JACHIO010000007.1"/>
</dbReference>
<dbReference type="AlphaFoldDB" id="A0A7W7ZQX0"/>
<evidence type="ECO:0000259" key="2">
    <source>
        <dbReference type="Pfam" id="PF16116"/>
    </source>
</evidence>
<proteinExistence type="predicted"/>
<accession>A0A7W7ZQX0</accession>
<protein>
    <recommendedName>
        <fullName evidence="2">DUF4832 domain-containing protein</fullName>
    </recommendedName>
</protein>
<dbReference type="InterPro" id="IPR017853">
    <property type="entry name" value="GH"/>
</dbReference>
<evidence type="ECO:0000313" key="3">
    <source>
        <dbReference type="EMBL" id="MBB5063641.1"/>
    </source>
</evidence>
<organism evidence="3 4">
    <name type="scientific">Granulicella mallensis</name>
    <dbReference type="NCBI Taxonomy" id="940614"/>
    <lineage>
        <taxon>Bacteria</taxon>
        <taxon>Pseudomonadati</taxon>
        <taxon>Acidobacteriota</taxon>
        <taxon>Terriglobia</taxon>
        <taxon>Terriglobales</taxon>
        <taxon>Acidobacteriaceae</taxon>
        <taxon>Granulicella</taxon>
    </lineage>
</organism>
<name>A0A7W7ZQX0_9BACT</name>
<keyword evidence="1" id="KW-1133">Transmembrane helix</keyword>
<dbReference type="Gene3D" id="3.20.20.80">
    <property type="entry name" value="Glycosidases"/>
    <property type="match status" value="1"/>
</dbReference>
<dbReference type="Pfam" id="PF16116">
    <property type="entry name" value="DUF4832"/>
    <property type="match status" value="1"/>
</dbReference>
<gene>
    <name evidence="3" type="ORF">HDF15_001986</name>
</gene>
<dbReference type="SUPFAM" id="SSF51445">
    <property type="entry name" value="(Trans)glycosidases"/>
    <property type="match status" value="1"/>
</dbReference>
<dbReference type="InterPro" id="IPR032267">
    <property type="entry name" value="DUF4832"/>
</dbReference>
<comment type="caution">
    <text evidence="3">The sequence shown here is derived from an EMBL/GenBank/DDBJ whole genome shotgun (WGS) entry which is preliminary data.</text>
</comment>
<feature type="transmembrane region" description="Helical" evidence="1">
    <location>
        <begin position="12"/>
        <end position="31"/>
    </location>
</feature>